<dbReference type="PANTHER" id="PTHR15822:SF4">
    <property type="entry name" value="TYROSYL-DNA PHOSPHODIESTERASE 2"/>
    <property type="match status" value="1"/>
</dbReference>
<dbReference type="InterPro" id="IPR005135">
    <property type="entry name" value="Endo/exonuclease/phosphatase"/>
</dbReference>
<evidence type="ECO:0000256" key="6">
    <source>
        <dbReference type="ARBA" id="ARBA00022763"/>
    </source>
</evidence>
<evidence type="ECO:0000256" key="9">
    <source>
        <dbReference type="ARBA" id="ARBA00023204"/>
    </source>
</evidence>
<name>A0A9P9CYM2_9PLEO</name>
<protein>
    <submittedName>
        <fullName evidence="12">Endonuclease/exonuclease/phosphatase</fullName>
    </submittedName>
</protein>
<dbReference type="Proteomes" id="UP000700596">
    <property type="component" value="Unassembled WGS sequence"/>
</dbReference>
<evidence type="ECO:0000256" key="2">
    <source>
        <dbReference type="ARBA" id="ARBA00001946"/>
    </source>
</evidence>
<dbReference type="Pfam" id="PF03372">
    <property type="entry name" value="Exo_endo_phos"/>
    <property type="match status" value="1"/>
</dbReference>
<dbReference type="GO" id="GO:0006302">
    <property type="term" value="P:double-strand break repair"/>
    <property type="evidence" value="ECO:0007669"/>
    <property type="project" value="TreeGrafter"/>
</dbReference>
<sequence length="333" mass="37538">MVSKSMFSGLLQKQLTYPLELQPFFSFSEGIWKPHSSQSSCSSANRPLESLHILSWNIDFSAPFPRARMTAALSHIEYLLTTIPSTSAVIVFLQEMQEVNIAMTDVEQQANDLTQLREAPWVQDRFYLTDIDSAAWDSLYGQVTLIDRRLNVAQVSRLRFVSEYQRDALFVDVPLTSGNGCILRLCNVHLDSTYGSMRPIQWKALAKHLQDQGSGITGSVLAGDCNANQPRDETEPQNNGFKDAYVEFGGREDDEEGLTWGFQSVDWKRWGRKRLDKIVFWGEVEAKSLARIGVGVKVQDDVVIRELEALDELTFATDHFGLIAELSIRPGLV</sequence>
<evidence type="ECO:0000256" key="4">
    <source>
        <dbReference type="ARBA" id="ARBA00022722"/>
    </source>
</evidence>
<keyword evidence="7" id="KW-0378">Hydrolase</keyword>
<dbReference type="InterPro" id="IPR051547">
    <property type="entry name" value="TDP2-like"/>
</dbReference>
<keyword evidence="12" id="KW-0255">Endonuclease</keyword>
<dbReference type="Gene3D" id="3.60.10.10">
    <property type="entry name" value="Endonuclease/exonuclease/phosphatase"/>
    <property type="match status" value="1"/>
</dbReference>
<evidence type="ECO:0000256" key="7">
    <source>
        <dbReference type="ARBA" id="ARBA00022801"/>
    </source>
</evidence>
<keyword evidence="13" id="KW-1185">Reference proteome</keyword>
<evidence type="ECO:0000256" key="5">
    <source>
        <dbReference type="ARBA" id="ARBA00022723"/>
    </source>
</evidence>
<evidence type="ECO:0000313" key="13">
    <source>
        <dbReference type="Proteomes" id="UP000700596"/>
    </source>
</evidence>
<keyword evidence="5" id="KW-0479">Metal-binding</keyword>
<comment type="subcellular location">
    <subcellularLocation>
        <location evidence="3">Nucleus</location>
        <location evidence="3">PML body</location>
    </subcellularLocation>
</comment>
<comment type="caution">
    <text evidence="12">The sequence shown here is derived from an EMBL/GenBank/DDBJ whole genome shotgun (WGS) entry which is preliminary data.</text>
</comment>
<dbReference type="GO" id="GO:0004519">
    <property type="term" value="F:endonuclease activity"/>
    <property type="evidence" value="ECO:0007669"/>
    <property type="project" value="UniProtKB-KW"/>
</dbReference>
<comment type="cofactor">
    <cofactor evidence="1">
        <name>Mn(2+)</name>
        <dbReference type="ChEBI" id="CHEBI:29035"/>
    </cofactor>
</comment>
<accession>A0A9P9CYM2</accession>
<dbReference type="OrthoDB" id="9975959at2759"/>
<proteinExistence type="predicted"/>
<evidence type="ECO:0000256" key="3">
    <source>
        <dbReference type="ARBA" id="ARBA00004322"/>
    </source>
</evidence>
<dbReference type="GO" id="GO:0070260">
    <property type="term" value="F:5'-tyrosyl-DNA phosphodiesterase activity"/>
    <property type="evidence" value="ECO:0007669"/>
    <property type="project" value="TreeGrafter"/>
</dbReference>
<keyword evidence="6" id="KW-0227">DNA damage</keyword>
<evidence type="ECO:0000256" key="8">
    <source>
        <dbReference type="ARBA" id="ARBA00022842"/>
    </source>
</evidence>
<dbReference type="PANTHER" id="PTHR15822">
    <property type="entry name" value="TRAF AND TNF RECEPTOR-ASSOCIATED PROTEIN"/>
    <property type="match status" value="1"/>
</dbReference>
<keyword evidence="9" id="KW-0234">DNA repair</keyword>
<dbReference type="InterPro" id="IPR036691">
    <property type="entry name" value="Endo/exonu/phosph_ase_sf"/>
</dbReference>
<gene>
    <name evidence="12" type="ORF">B0J11DRAFT_474570</name>
</gene>
<keyword evidence="8" id="KW-0460">Magnesium</keyword>
<dbReference type="GO" id="GO:0005737">
    <property type="term" value="C:cytoplasm"/>
    <property type="evidence" value="ECO:0007669"/>
    <property type="project" value="TreeGrafter"/>
</dbReference>
<dbReference type="GO" id="GO:0003697">
    <property type="term" value="F:single-stranded DNA binding"/>
    <property type="evidence" value="ECO:0007669"/>
    <property type="project" value="TreeGrafter"/>
</dbReference>
<feature type="non-terminal residue" evidence="12">
    <location>
        <position position="333"/>
    </location>
</feature>
<reference evidence="12" key="1">
    <citation type="journal article" date="2021" name="Nat. Commun.">
        <title>Genetic determinants of endophytism in the Arabidopsis root mycobiome.</title>
        <authorList>
            <person name="Mesny F."/>
            <person name="Miyauchi S."/>
            <person name="Thiergart T."/>
            <person name="Pickel B."/>
            <person name="Atanasova L."/>
            <person name="Karlsson M."/>
            <person name="Huettel B."/>
            <person name="Barry K.W."/>
            <person name="Haridas S."/>
            <person name="Chen C."/>
            <person name="Bauer D."/>
            <person name="Andreopoulos W."/>
            <person name="Pangilinan J."/>
            <person name="LaButti K."/>
            <person name="Riley R."/>
            <person name="Lipzen A."/>
            <person name="Clum A."/>
            <person name="Drula E."/>
            <person name="Henrissat B."/>
            <person name="Kohler A."/>
            <person name="Grigoriev I.V."/>
            <person name="Martin F.M."/>
            <person name="Hacquard S."/>
        </authorList>
    </citation>
    <scope>NUCLEOTIDE SEQUENCE</scope>
    <source>
        <strain evidence="12">MPI-CAGE-CH-0243</strain>
    </source>
</reference>
<comment type="cofactor">
    <cofactor evidence="2">
        <name>Mg(2+)</name>
        <dbReference type="ChEBI" id="CHEBI:18420"/>
    </cofactor>
</comment>
<dbReference type="EMBL" id="JAGMWT010000032">
    <property type="protein sequence ID" value="KAH7109446.1"/>
    <property type="molecule type" value="Genomic_DNA"/>
</dbReference>
<evidence type="ECO:0000259" key="11">
    <source>
        <dbReference type="Pfam" id="PF03372"/>
    </source>
</evidence>
<keyword evidence="10" id="KW-0539">Nucleus</keyword>
<dbReference type="AlphaFoldDB" id="A0A9P9CYM2"/>
<keyword evidence="4" id="KW-0540">Nuclease</keyword>
<dbReference type="GO" id="GO:0046872">
    <property type="term" value="F:metal ion binding"/>
    <property type="evidence" value="ECO:0007669"/>
    <property type="project" value="UniProtKB-KW"/>
</dbReference>
<organism evidence="12 13">
    <name type="scientific">Dendryphion nanum</name>
    <dbReference type="NCBI Taxonomy" id="256645"/>
    <lineage>
        <taxon>Eukaryota</taxon>
        <taxon>Fungi</taxon>
        <taxon>Dikarya</taxon>
        <taxon>Ascomycota</taxon>
        <taxon>Pezizomycotina</taxon>
        <taxon>Dothideomycetes</taxon>
        <taxon>Pleosporomycetidae</taxon>
        <taxon>Pleosporales</taxon>
        <taxon>Torulaceae</taxon>
        <taxon>Dendryphion</taxon>
    </lineage>
</organism>
<dbReference type="SUPFAM" id="SSF56219">
    <property type="entry name" value="DNase I-like"/>
    <property type="match status" value="1"/>
</dbReference>
<evidence type="ECO:0000256" key="1">
    <source>
        <dbReference type="ARBA" id="ARBA00001936"/>
    </source>
</evidence>
<evidence type="ECO:0000256" key="10">
    <source>
        <dbReference type="ARBA" id="ARBA00023242"/>
    </source>
</evidence>
<evidence type="ECO:0000313" key="12">
    <source>
        <dbReference type="EMBL" id="KAH7109446.1"/>
    </source>
</evidence>
<dbReference type="CDD" id="cd09080">
    <property type="entry name" value="TDP2"/>
    <property type="match status" value="1"/>
</dbReference>
<feature type="domain" description="Endonuclease/exonuclease/phosphatase" evidence="11">
    <location>
        <begin position="54"/>
        <end position="292"/>
    </location>
</feature>